<protein>
    <submittedName>
        <fullName evidence="1">Uncharacterized protein</fullName>
    </submittedName>
</protein>
<evidence type="ECO:0000313" key="1">
    <source>
        <dbReference type="EMBL" id="RXJ65902.1"/>
    </source>
</evidence>
<dbReference type="InterPro" id="IPR057062">
    <property type="entry name" value="TriTu"/>
</dbReference>
<keyword evidence="2" id="KW-1185">Reference proteome</keyword>
<sequence>MNKLFTYLDKWKDSKSKIFGTEGYVVSITEELGDSVKARYIKVDGNGLLSRATLWESGSLSVEALDVETETQVIQKIFETPESWQLDDKLNWWFSEVATYEP</sequence>
<proteinExistence type="predicted"/>
<dbReference type="Pfam" id="PF24689">
    <property type="entry name" value="TriTu"/>
    <property type="match status" value="1"/>
</dbReference>
<reference evidence="1 2" key="1">
    <citation type="submission" date="2017-10" db="EMBL/GenBank/DDBJ databases">
        <title>Nyctiphanis sp. nov., isolated from the stomach of the euphausiid Nyctiphanes simplex (Hansen, 1911) in the Gulf of California.</title>
        <authorList>
            <person name="Gomez-Gil B."/>
            <person name="Aguilar-Mendez M."/>
            <person name="Lopez-Cortes A."/>
            <person name="Gomez-Gutierrez J."/>
            <person name="Roque A."/>
            <person name="Lang E."/>
            <person name="Gonzalez-Castillo A."/>
        </authorList>
    </citation>
    <scope>NUCLEOTIDE SEQUENCE [LARGE SCALE GENOMIC DNA]</scope>
    <source>
        <strain evidence="1 2">CAIM 600</strain>
    </source>
</reference>
<evidence type="ECO:0000313" key="2">
    <source>
        <dbReference type="Proteomes" id="UP000290287"/>
    </source>
</evidence>
<name>A0A4Q0Y6T1_9GAMM</name>
<comment type="caution">
    <text evidence="1">The sequence shown here is derived from an EMBL/GenBank/DDBJ whole genome shotgun (WGS) entry which is preliminary data.</text>
</comment>
<gene>
    <name evidence="1" type="ORF">CS022_24680</name>
</gene>
<dbReference type="Proteomes" id="UP000290287">
    <property type="component" value="Unassembled WGS sequence"/>
</dbReference>
<dbReference type="EMBL" id="PEIB01000091">
    <property type="protein sequence ID" value="RXJ65902.1"/>
    <property type="molecule type" value="Genomic_DNA"/>
</dbReference>
<dbReference type="AlphaFoldDB" id="A0A4Q0Y6T1"/>
<accession>A0A4Q0Y6T1</accession>
<organism evidence="1 2">
    <name type="scientific">Veronia nyctiphanis</name>
    <dbReference type="NCBI Taxonomy" id="1278244"/>
    <lineage>
        <taxon>Bacteria</taxon>
        <taxon>Pseudomonadati</taxon>
        <taxon>Pseudomonadota</taxon>
        <taxon>Gammaproteobacteria</taxon>
        <taxon>Vibrionales</taxon>
        <taxon>Vibrionaceae</taxon>
        <taxon>Veronia</taxon>
    </lineage>
</organism>
<dbReference type="OrthoDB" id="6302361at2"/>